<feature type="compositionally biased region" description="Basic and acidic residues" evidence="1">
    <location>
        <begin position="1076"/>
        <end position="1087"/>
    </location>
</feature>
<evidence type="ECO:0000256" key="1">
    <source>
        <dbReference type="SAM" id="MobiDB-lite"/>
    </source>
</evidence>
<name>A0ABN9W7T2_9DINO</name>
<feature type="compositionally biased region" description="Basic and acidic residues" evidence="1">
    <location>
        <begin position="7"/>
        <end position="16"/>
    </location>
</feature>
<feature type="region of interest" description="Disordered" evidence="1">
    <location>
        <begin position="1074"/>
        <end position="1108"/>
    </location>
</feature>
<dbReference type="Proteomes" id="UP001189429">
    <property type="component" value="Unassembled WGS sequence"/>
</dbReference>
<sequence>MIANKMQDFKDSKPGDARGNLQNTKDTEDRSKQLRDDIHRPAEDLPGGEGEWQVKVGGKKRKVRLLTFRGGHGQPPARNLSFRLAALQQQVKELTVGSKKLKGAAAEATGGGSQPPWAAEPKNDQGKSELDLSIEEKKRLEAVRKGDTCNWLPGALADYDKWAATATEARGRATPPAAQLRDADDEATRATKQREAAEAAWQRLRDALAQATQLEYLVLNRAKFGMALLPLRAEVAQYLRSTNRVPAWAGADGCDVQSGSDGGGFGGFWTVHRQQLDGVAPSMKAKGYQLGEARAAPATGQLGEAGTSAGVAVAAPEVAAGRGGIAVVSAHFWTAEGMSYRAARFVERVMWFLEGLATPWVARGGFQTAPSVFADLGAVELAEAALAVPSAMRGACRVACANAAIDDIIASASPTGQVAQLRAVGRLRVASGGRSALEPAMLALEVEAAGARGAVWDERLWRGGGANLPRRKLAAVARGLFSAAVSAGPLVKRRLEVFALGGKFGEQTASLQILRGGRCSAVARGGWRAESLQPGLRALVAEVPDPPRHCDQELVKMRLKQWADKLEEAGPAVVATIAAKLGLVKAFERVVLHVLWERGKQMKFRAEVLAAAPLNFAMARSRQARGERRASRSSQAAATEDPAHDVRKAPTLRWARAAWEIAVAGGFGAVSPVPRLETQGIGFAAARGSQGLSAAAARGGQGRHVPAARAGQELRETAGMWSTSWAQDLRGENYLDIGDWLEQCAPSVAGQAGGGEAVQELLGTGALETQCLLPLRRLAWRTLNAGWRWVTIGPSCGECGGSCDAPWGRWHHRLMKVTALSRARGRRRGINDLDELRQPFTRLGRGQWRETHCAMLQVERREAGADRSALSLQLSRLVLQAHPFMHEVGDRLVAFFNPPVSAAAAPQPQPPCAGGAAATFYEAALLDCLVDLPSEAHAREWPTTSPMGLHVPTPPPTSRGAGGDKWRAVLHLDACELSCCATQGMGPPARQHERQLGALSAVQRAAAAVELAALKASHGSRAPQACPASAEGWGFEVGFFLGLVVGVLLALLVGAGLTALRRLVERAVGALTAGQDDGRCSADEARAAGRRPKKPANPKEKARVKGKTAAAPWSRDGRCFLFLTVVASFVLPDGENRDRRTVEAISSINALSAAQASRPLRAQPPSKFEPTAAQESAIKRIRRRVRDFGAKPSDLDPAGALQELFRCKDLRSGAGECSTRQDYDPDKLNVFRTNDVQVHLRGVAPAHVAEVLGSFDSEVVRPSADIAPDEEIVEPYWDPLLNPRTKANRPRLVDFLARMARRGLVGGRRRRKACVSTFFVAKKNGDIRLVVDARQANQLHRLPPRTTLASGEALGSINLLDAVDASPEDLADFDGCFDSLCGGSVDLQDGFYQFSDPSWGCWMCFDVEVTAGELGISTIYDDALGRRVPVAEDEVIWPCFAALPMGWSWALWMCHEGLVDAMDAVGLPGDTRVLDKARTPSMHGGGVARAPYVDNGNMVSLSADAINARLAALTAELDRRGLRWHELEWAQPGLAVLGLQLDGRRGRLRHTAKRAWRLHGALHRVLQVPWLARWQLRRIVGHLVHYFSVLRPGLSVLGECYDFIGSGPLDPVVRLPAGVLAELRVAAGLIFLGEVDLCRVPADVAFVTDSSFKGYAACQARVRPDEVLEATRWKERQRFVAAEVPCDPDAEVFLGRATGLADVGGDFDINSRPGLRHAVARRRRVELDIGVPPAALPDELLDPLRWQELRRGAWRHPGRIHALEARAAVAPMLRAAADVAFHGKEVLGLCDNLSSVCAFEKGRATNWELLAQCRKVAAIFFACELRPRWRHAPGIVNVADRAAIHSVDGEMYIPIPMLVHHPSRFTIIERALLLFDITTIRRCCSLSGRGRRWRDLAALARRALGCSTVGLQLGAARTWTTYRYRDERMPAGFRCFAPIDVRRGPHCDLARPGLRRLVESWLKRGLVWWVHLGLPCTRRVPVGGVREPGPADRLLVDFTRRVLRLCRQLGVHVTFEPARQPRLRRLRWPKVVFDSCRFGAPFKKPSALAGSFVGLGDLALLCTCVGRHRIELQGKVQHPTRGWLWRTTLAGAYLPAWCRALVQVAARGAGSAARGRTDGTGWARWDHAMASATGAPQPARSSAPLCPRRFRLPWRESWPSALDPRPRAARRVAGARASRPSAWRPRAGPSDPAPAGPTPDRAEGRRRPLRVPRAEAAAGKKRRAATAARADAALAGRDWAPGEYLRLARLRPATRDAYSSAVAELEDFAARTGLSLDSVGVADDTVNLFCETLFFAGEPLYIAKNALYGFCKARGWSAGRPNFQKSKDALDGWAAKQPPVAQQPPPWGAVRLVVQRLAEGSLLQALVALAILVQFDMYLRPSEVLALEVSHIVGDRRIVGGAGRQDVAAVIAPLGGDGSKPAKNRGFDCAVVAGSAADLRHGGPSDDALFSLRDLRAI</sequence>
<feature type="compositionally biased region" description="Low complexity" evidence="1">
    <location>
        <begin position="168"/>
        <end position="178"/>
    </location>
</feature>
<evidence type="ECO:0000313" key="2">
    <source>
        <dbReference type="EMBL" id="CAK0882232.1"/>
    </source>
</evidence>
<feature type="compositionally biased region" description="Low complexity" evidence="1">
    <location>
        <begin position="2171"/>
        <end position="2190"/>
    </location>
</feature>
<gene>
    <name evidence="2" type="ORF">PCOR1329_LOCUS64804</name>
</gene>
<protein>
    <submittedName>
        <fullName evidence="2">Uncharacterized protein</fullName>
    </submittedName>
</protein>
<feature type="region of interest" description="Disordered" evidence="1">
    <location>
        <begin position="1156"/>
        <end position="1175"/>
    </location>
</feature>
<feature type="region of interest" description="Disordered" evidence="1">
    <location>
        <begin position="622"/>
        <end position="645"/>
    </location>
</feature>
<feature type="region of interest" description="Disordered" evidence="1">
    <location>
        <begin position="2161"/>
        <end position="2225"/>
    </location>
</feature>
<keyword evidence="3" id="KW-1185">Reference proteome</keyword>
<reference evidence="2" key="1">
    <citation type="submission" date="2023-10" db="EMBL/GenBank/DDBJ databases">
        <authorList>
            <person name="Chen Y."/>
            <person name="Shah S."/>
            <person name="Dougan E. K."/>
            <person name="Thang M."/>
            <person name="Chan C."/>
        </authorList>
    </citation>
    <scope>NUCLEOTIDE SEQUENCE [LARGE SCALE GENOMIC DNA]</scope>
</reference>
<feature type="region of interest" description="Disordered" evidence="1">
    <location>
        <begin position="941"/>
        <end position="962"/>
    </location>
</feature>
<comment type="caution">
    <text evidence="2">The sequence shown here is derived from an EMBL/GenBank/DDBJ whole genome shotgun (WGS) entry which is preliminary data.</text>
</comment>
<dbReference type="EMBL" id="CAUYUJ010018281">
    <property type="protein sequence ID" value="CAK0882232.1"/>
    <property type="molecule type" value="Genomic_DNA"/>
</dbReference>
<proteinExistence type="predicted"/>
<feature type="compositionally biased region" description="Basic and acidic residues" evidence="1">
    <location>
        <begin position="25"/>
        <end position="43"/>
    </location>
</feature>
<feature type="region of interest" description="Disordered" evidence="1">
    <location>
        <begin position="168"/>
        <end position="192"/>
    </location>
</feature>
<evidence type="ECO:0000313" key="3">
    <source>
        <dbReference type="Proteomes" id="UP001189429"/>
    </source>
</evidence>
<feature type="region of interest" description="Disordered" evidence="1">
    <location>
        <begin position="105"/>
        <end position="129"/>
    </location>
</feature>
<accession>A0ABN9W7T2</accession>
<organism evidence="2 3">
    <name type="scientific">Prorocentrum cordatum</name>
    <dbReference type="NCBI Taxonomy" id="2364126"/>
    <lineage>
        <taxon>Eukaryota</taxon>
        <taxon>Sar</taxon>
        <taxon>Alveolata</taxon>
        <taxon>Dinophyceae</taxon>
        <taxon>Prorocentrales</taxon>
        <taxon>Prorocentraceae</taxon>
        <taxon>Prorocentrum</taxon>
    </lineage>
</organism>
<feature type="region of interest" description="Disordered" evidence="1">
    <location>
        <begin position="1"/>
        <end position="56"/>
    </location>
</feature>